<dbReference type="NCBIfam" id="TIGR00369">
    <property type="entry name" value="unchar_dom_1"/>
    <property type="match status" value="1"/>
</dbReference>
<keyword evidence="1" id="KW-0378">Hydrolase</keyword>
<organism evidence="3 4">
    <name type="scientific">Kordiimonas sediminis</name>
    <dbReference type="NCBI Taxonomy" id="1735581"/>
    <lineage>
        <taxon>Bacteria</taxon>
        <taxon>Pseudomonadati</taxon>
        <taxon>Pseudomonadota</taxon>
        <taxon>Alphaproteobacteria</taxon>
        <taxon>Kordiimonadales</taxon>
        <taxon>Kordiimonadaceae</taxon>
        <taxon>Kordiimonas</taxon>
    </lineage>
</organism>
<keyword evidence="4" id="KW-1185">Reference proteome</keyword>
<dbReference type="AlphaFoldDB" id="A0A919E7Y0"/>
<dbReference type="Pfam" id="PF03061">
    <property type="entry name" value="4HBT"/>
    <property type="match status" value="1"/>
</dbReference>
<reference evidence="3" key="2">
    <citation type="submission" date="2020-09" db="EMBL/GenBank/DDBJ databases">
        <authorList>
            <person name="Sun Q."/>
            <person name="Kim S."/>
        </authorList>
    </citation>
    <scope>NUCLEOTIDE SEQUENCE</scope>
    <source>
        <strain evidence="3">KCTC 42590</strain>
    </source>
</reference>
<dbReference type="EMBL" id="BNCI01000002">
    <property type="protein sequence ID" value="GHF23669.1"/>
    <property type="molecule type" value="Genomic_DNA"/>
</dbReference>
<gene>
    <name evidence="3" type="ORF">GCM10017044_17800</name>
</gene>
<sequence length="137" mass="15011">MTQIPEGYEPWGGDLAEHYEDLIGPFYVKKCDDGTWKSAFYSEKKHLNGHGNLHGGLMMSFADTALFAIAREHLGEAAVTVSFNCDFVSAGSANCLIEASGEIVKATRSLLFVRGRVYSGDDTLLSFSGILKKLRRS</sequence>
<dbReference type="RefSeq" id="WP_191252108.1">
    <property type="nucleotide sequence ID" value="NZ_BNCI01000002.1"/>
</dbReference>
<protein>
    <submittedName>
        <fullName evidence="3">Thioesterase</fullName>
    </submittedName>
</protein>
<comment type="caution">
    <text evidence="3">The sequence shown here is derived from an EMBL/GenBank/DDBJ whole genome shotgun (WGS) entry which is preliminary data.</text>
</comment>
<evidence type="ECO:0000313" key="4">
    <source>
        <dbReference type="Proteomes" id="UP000630923"/>
    </source>
</evidence>
<dbReference type="SUPFAM" id="SSF54637">
    <property type="entry name" value="Thioesterase/thiol ester dehydrase-isomerase"/>
    <property type="match status" value="1"/>
</dbReference>
<dbReference type="InterPro" id="IPR006683">
    <property type="entry name" value="Thioestr_dom"/>
</dbReference>
<accession>A0A919E7Y0</accession>
<name>A0A919E7Y0_9PROT</name>
<feature type="domain" description="Thioesterase" evidence="2">
    <location>
        <begin position="50"/>
        <end position="124"/>
    </location>
</feature>
<dbReference type="Proteomes" id="UP000630923">
    <property type="component" value="Unassembled WGS sequence"/>
</dbReference>
<dbReference type="GO" id="GO:0016289">
    <property type="term" value="F:acyl-CoA hydrolase activity"/>
    <property type="evidence" value="ECO:0007669"/>
    <property type="project" value="UniProtKB-ARBA"/>
</dbReference>
<evidence type="ECO:0000259" key="2">
    <source>
        <dbReference type="Pfam" id="PF03061"/>
    </source>
</evidence>
<dbReference type="CDD" id="cd03443">
    <property type="entry name" value="PaaI_thioesterase"/>
    <property type="match status" value="1"/>
</dbReference>
<dbReference type="InterPro" id="IPR029069">
    <property type="entry name" value="HotDog_dom_sf"/>
</dbReference>
<dbReference type="InterPro" id="IPR003736">
    <property type="entry name" value="PAAI_dom"/>
</dbReference>
<dbReference type="Gene3D" id="3.10.129.10">
    <property type="entry name" value="Hotdog Thioesterase"/>
    <property type="match status" value="1"/>
</dbReference>
<proteinExistence type="predicted"/>
<evidence type="ECO:0000256" key="1">
    <source>
        <dbReference type="ARBA" id="ARBA00022801"/>
    </source>
</evidence>
<evidence type="ECO:0000313" key="3">
    <source>
        <dbReference type="EMBL" id="GHF23669.1"/>
    </source>
</evidence>
<reference evidence="3" key="1">
    <citation type="journal article" date="2014" name="Int. J. Syst. Evol. Microbiol.">
        <title>Complete genome sequence of Corynebacterium casei LMG S-19264T (=DSM 44701T), isolated from a smear-ripened cheese.</title>
        <authorList>
            <consortium name="US DOE Joint Genome Institute (JGI-PGF)"/>
            <person name="Walter F."/>
            <person name="Albersmeier A."/>
            <person name="Kalinowski J."/>
            <person name="Ruckert C."/>
        </authorList>
    </citation>
    <scope>NUCLEOTIDE SEQUENCE</scope>
    <source>
        <strain evidence="3">KCTC 42590</strain>
    </source>
</reference>